<proteinExistence type="predicted"/>
<name>A0ABV2DE22_9HYPH</name>
<dbReference type="InterPro" id="IPR001647">
    <property type="entry name" value="HTH_TetR"/>
</dbReference>
<dbReference type="PANTHER" id="PTHR30055:SF196">
    <property type="entry name" value="HTH-TYPE TRANSCRIPTIONAL REGULATOR RUTR"/>
    <property type="match status" value="1"/>
</dbReference>
<reference evidence="5 6" key="1">
    <citation type="submission" date="2024-06" db="EMBL/GenBank/DDBJ databases">
        <authorList>
            <person name="Kim D.-U."/>
        </authorList>
    </citation>
    <scope>NUCLEOTIDE SEQUENCE [LARGE SCALE GENOMIC DNA]</scope>
    <source>
        <strain evidence="5 6">KACC15460</strain>
    </source>
</reference>
<dbReference type="Pfam" id="PF00440">
    <property type="entry name" value="TetR_N"/>
    <property type="match status" value="1"/>
</dbReference>
<gene>
    <name evidence="5" type="ORF">ABVQ20_15005</name>
</gene>
<evidence type="ECO:0000256" key="1">
    <source>
        <dbReference type="ARBA" id="ARBA00023125"/>
    </source>
</evidence>
<evidence type="ECO:0000313" key="5">
    <source>
        <dbReference type="EMBL" id="MET2828290.1"/>
    </source>
</evidence>
<dbReference type="SUPFAM" id="SSF46689">
    <property type="entry name" value="Homeodomain-like"/>
    <property type="match status" value="1"/>
</dbReference>
<dbReference type="PANTHER" id="PTHR30055">
    <property type="entry name" value="HTH-TYPE TRANSCRIPTIONAL REGULATOR RUTR"/>
    <property type="match status" value="1"/>
</dbReference>
<organism evidence="5 6">
    <name type="scientific">Mesorhizobium shangrilense</name>
    <dbReference type="NCBI Taxonomy" id="460060"/>
    <lineage>
        <taxon>Bacteria</taxon>
        <taxon>Pseudomonadati</taxon>
        <taxon>Pseudomonadota</taxon>
        <taxon>Alphaproteobacteria</taxon>
        <taxon>Hyphomicrobiales</taxon>
        <taxon>Phyllobacteriaceae</taxon>
        <taxon>Mesorhizobium</taxon>
    </lineage>
</organism>
<feature type="compositionally biased region" description="Basic residues" evidence="3">
    <location>
        <begin position="1"/>
        <end position="11"/>
    </location>
</feature>
<dbReference type="Gene3D" id="1.10.357.10">
    <property type="entry name" value="Tetracycline Repressor, domain 2"/>
    <property type="match status" value="1"/>
</dbReference>
<protein>
    <submittedName>
        <fullName evidence="5">TetR family transcriptional regulator C-terminal domain-containing protein</fullName>
    </submittedName>
</protein>
<dbReference type="InterPro" id="IPR013573">
    <property type="entry name" value="Tscrpt_reg_YcdC_C"/>
</dbReference>
<evidence type="ECO:0000313" key="6">
    <source>
        <dbReference type="Proteomes" id="UP001548832"/>
    </source>
</evidence>
<feature type="domain" description="HTH tetR-type" evidence="4">
    <location>
        <begin position="20"/>
        <end position="80"/>
    </location>
</feature>
<dbReference type="Pfam" id="PF08362">
    <property type="entry name" value="TetR_C_3"/>
    <property type="match status" value="1"/>
</dbReference>
<feature type="region of interest" description="Disordered" evidence="3">
    <location>
        <begin position="1"/>
        <end position="21"/>
    </location>
</feature>
<comment type="caution">
    <text evidence="5">The sequence shown here is derived from an EMBL/GenBank/DDBJ whole genome shotgun (WGS) entry which is preliminary data.</text>
</comment>
<feature type="compositionally biased region" description="Basic and acidic residues" evidence="3">
    <location>
        <begin position="12"/>
        <end position="21"/>
    </location>
</feature>
<evidence type="ECO:0000256" key="3">
    <source>
        <dbReference type="SAM" id="MobiDB-lite"/>
    </source>
</evidence>
<keyword evidence="6" id="KW-1185">Reference proteome</keyword>
<dbReference type="InterPro" id="IPR009057">
    <property type="entry name" value="Homeodomain-like_sf"/>
</dbReference>
<accession>A0ABV2DE22</accession>
<dbReference type="PRINTS" id="PR00455">
    <property type="entry name" value="HTHTETR"/>
</dbReference>
<dbReference type="InterPro" id="IPR050109">
    <property type="entry name" value="HTH-type_TetR-like_transc_reg"/>
</dbReference>
<keyword evidence="1 2" id="KW-0238">DNA-binding</keyword>
<dbReference type="PROSITE" id="PS50977">
    <property type="entry name" value="HTH_TETR_2"/>
    <property type="match status" value="1"/>
</dbReference>
<dbReference type="EMBL" id="JBEWSZ010000001">
    <property type="protein sequence ID" value="MET2828290.1"/>
    <property type="molecule type" value="Genomic_DNA"/>
</dbReference>
<dbReference type="SUPFAM" id="SSF48498">
    <property type="entry name" value="Tetracyclin repressor-like, C-terminal domain"/>
    <property type="match status" value="1"/>
</dbReference>
<feature type="DNA-binding region" description="H-T-H motif" evidence="2">
    <location>
        <begin position="43"/>
        <end position="62"/>
    </location>
</feature>
<sequence length="216" mass="24347">MAGQKAARRGGKNPEDKVGARNREKILRAAVDVFARKGLDGTRIQEIADQCGLPKANVYYYFSTKQEIYTHVIEHLLTGWDKAFEHITPDRDPREAIAVYVRAKLDYSRKHAAESRFFANEMLRGAHFLSKQQKLHMQRVTRERSAVVEGWVRDGKMAPVDARHFFIMLWAATQFYGDFEPLAANALEKSKLAKADYDAAADTITTIVLNGCGVSA</sequence>
<dbReference type="Proteomes" id="UP001548832">
    <property type="component" value="Unassembled WGS sequence"/>
</dbReference>
<evidence type="ECO:0000256" key="2">
    <source>
        <dbReference type="PROSITE-ProRule" id="PRU00335"/>
    </source>
</evidence>
<dbReference type="RefSeq" id="WP_354460298.1">
    <property type="nucleotide sequence ID" value="NZ_JBEWSZ010000001.1"/>
</dbReference>
<evidence type="ECO:0000259" key="4">
    <source>
        <dbReference type="PROSITE" id="PS50977"/>
    </source>
</evidence>
<dbReference type="Gene3D" id="1.10.10.60">
    <property type="entry name" value="Homeodomain-like"/>
    <property type="match status" value="1"/>
</dbReference>
<dbReference type="InterPro" id="IPR036271">
    <property type="entry name" value="Tet_transcr_reg_TetR-rel_C_sf"/>
</dbReference>